<dbReference type="NCBIfam" id="TIGR03930">
    <property type="entry name" value="WXG100_ESAT6"/>
    <property type="match status" value="1"/>
</dbReference>
<name>A0A096A932_9CORY</name>
<comment type="caution">
    <text evidence="2">The sequence shown here is derived from an EMBL/GenBank/DDBJ whole genome shotgun (WGS) entry which is preliminary data.</text>
</comment>
<comment type="similarity">
    <text evidence="1">Belongs to the WXG100 family.</text>
</comment>
<evidence type="ECO:0000313" key="3">
    <source>
        <dbReference type="Proteomes" id="UP000029548"/>
    </source>
</evidence>
<dbReference type="Gene3D" id="1.10.287.1060">
    <property type="entry name" value="ESAT-6-like"/>
    <property type="match status" value="1"/>
</dbReference>
<dbReference type="RefSeq" id="WP_035121148.1">
    <property type="nucleotide sequence ID" value="NZ_JRNE01000040.1"/>
</dbReference>
<protein>
    <recommendedName>
        <fullName evidence="1">ESAT-6-like protein</fullName>
    </recommendedName>
</protein>
<dbReference type="SUPFAM" id="SSF140453">
    <property type="entry name" value="EsxAB dimer-like"/>
    <property type="match status" value="1"/>
</dbReference>
<dbReference type="EMBL" id="JRNE01000040">
    <property type="protein sequence ID" value="KGF17349.1"/>
    <property type="molecule type" value="Genomic_DNA"/>
</dbReference>
<dbReference type="eggNOG" id="COG4842">
    <property type="taxonomic scope" value="Bacteria"/>
</dbReference>
<reference evidence="2 3" key="1">
    <citation type="submission" date="2014-07" db="EMBL/GenBank/DDBJ databases">
        <authorList>
            <person name="McCorrison J."/>
            <person name="Sanka R."/>
            <person name="Torralba M."/>
            <person name="Gillis M."/>
            <person name="Haft D.H."/>
            <person name="Methe B."/>
            <person name="Sutton G."/>
            <person name="Nelson K.E."/>
        </authorList>
    </citation>
    <scope>NUCLEOTIDE SEQUENCE [LARGE SCALE GENOMIC DNA]</scope>
    <source>
        <strain evidence="2 3">DNF00450</strain>
    </source>
</reference>
<evidence type="ECO:0000256" key="1">
    <source>
        <dbReference type="RuleBase" id="RU362001"/>
    </source>
</evidence>
<sequence length="96" mass="10519">MTDTIRYQFGSIATGAADIRTTSGHIQTLLGDLKTRIAPMTATWEGESAVAYEDAQRAWDESAAELNQILETIARTVEEGNDRMSDINRRAAASWG</sequence>
<dbReference type="InterPro" id="IPR036689">
    <property type="entry name" value="ESAT-6-like_sf"/>
</dbReference>
<gene>
    <name evidence="2" type="ORF">HMPREF1650_04045</name>
</gene>
<organism evidence="2 3">
    <name type="scientific">Corynebacterium freneyi DNF00450</name>
    <dbReference type="NCBI Taxonomy" id="1287475"/>
    <lineage>
        <taxon>Bacteria</taxon>
        <taxon>Bacillati</taxon>
        <taxon>Actinomycetota</taxon>
        <taxon>Actinomycetes</taxon>
        <taxon>Mycobacteriales</taxon>
        <taxon>Corynebacteriaceae</taxon>
        <taxon>Corynebacterium</taxon>
    </lineage>
</organism>
<dbReference type="Proteomes" id="UP000029548">
    <property type="component" value="Unassembled WGS sequence"/>
</dbReference>
<dbReference type="AlphaFoldDB" id="A0A096A932"/>
<proteinExistence type="inferred from homology"/>
<evidence type="ECO:0000313" key="2">
    <source>
        <dbReference type="EMBL" id="KGF17349.1"/>
    </source>
</evidence>
<dbReference type="InterPro" id="IPR010310">
    <property type="entry name" value="T7SS_ESAT-6-like"/>
</dbReference>
<accession>A0A096A932</accession>
<dbReference type="Pfam" id="PF06013">
    <property type="entry name" value="WXG100"/>
    <property type="match status" value="1"/>
</dbReference>